<evidence type="ECO:0000313" key="2">
    <source>
        <dbReference type="Proteomes" id="UP001549077"/>
    </source>
</evidence>
<dbReference type="EMBL" id="JBEPMY010000004">
    <property type="protein sequence ID" value="MET3754674.1"/>
    <property type="molecule type" value="Genomic_DNA"/>
</dbReference>
<evidence type="ECO:0000313" key="1">
    <source>
        <dbReference type="EMBL" id="MET3754674.1"/>
    </source>
</evidence>
<dbReference type="Proteomes" id="UP001549077">
    <property type="component" value="Unassembled WGS sequence"/>
</dbReference>
<sequence>MAAIWKFVVAAALVTVGMHYVAEGYEKMKEAVSAKNQDGPHDTKK</sequence>
<dbReference type="GeneID" id="91148525"/>
<protein>
    <submittedName>
        <fullName evidence="1">Uncharacterized protein</fullName>
    </submittedName>
</protein>
<proteinExistence type="predicted"/>
<organism evidence="1 2">
    <name type="scientific">Rhizobium binae</name>
    <dbReference type="NCBI Taxonomy" id="1138190"/>
    <lineage>
        <taxon>Bacteria</taxon>
        <taxon>Pseudomonadati</taxon>
        <taxon>Pseudomonadota</taxon>
        <taxon>Alphaproteobacteria</taxon>
        <taxon>Hyphomicrobiales</taxon>
        <taxon>Rhizobiaceae</taxon>
        <taxon>Rhizobium/Agrobacterium group</taxon>
        <taxon>Rhizobium</taxon>
    </lineage>
</organism>
<name>A0ABV2MDX6_9HYPH</name>
<reference evidence="1 2" key="1">
    <citation type="submission" date="2024-06" db="EMBL/GenBank/DDBJ databases">
        <title>Genomic Encyclopedia of Type Strains, Phase IV (KMG-IV): sequencing the most valuable type-strain genomes for metagenomic binning, comparative biology and taxonomic classification.</title>
        <authorList>
            <person name="Goeker M."/>
        </authorList>
    </citation>
    <scope>NUCLEOTIDE SEQUENCE [LARGE SCALE GENOMIC DNA]</scope>
    <source>
        <strain evidence="1 2">DSM 29288</strain>
    </source>
</reference>
<keyword evidence="2" id="KW-1185">Reference proteome</keyword>
<accession>A0ABV2MDX6</accession>
<dbReference type="RefSeq" id="WP_168296978.1">
    <property type="nucleotide sequence ID" value="NZ_CP071604.1"/>
</dbReference>
<comment type="caution">
    <text evidence="1">The sequence shown here is derived from an EMBL/GenBank/DDBJ whole genome shotgun (WGS) entry which is preliminary data.</text>
</comment>
<gene>
    <name evidence="1" type="ORF">ABID08_002031</name>
</gene>